<dbReference type="OrthoDB" id="442587at2759"/>
<protein>
    <submittedName>
        <fullName evidence="2">Uncharacterized protein</fullName>
    </submittedName>
</protein>
<name>A0A7J6PFN9_PEROL</name>
<evidence type="ECO:0000256" key="1">
    <source>
        <dbReference type="SAM" id="MobiDB-lite"/>
    </source>
</evidence>
<feature type="compositionally biased region" description="Basic residues" evidence="1">
    <location>
        <begin position="94"/>
        <end position="103"/>
    </location>
</feature>
<dbReference type="Proteomes" id="UP000541610">
    <property type="component" value="Unassembled WGS sequence"/>
</dbReference>
<feature type="compositionally biased region" description="Low complexity" evidence="1">
    <location>
        <begin position="117"/>
        <end position="126"/>
    </location>
</feature>
<feature type="region of interest" description="Disordered" evidence="1">
    <location>
        <begin position="80"/>
        <end position="129"/>
    </location>
</feature>
<accession>A0A7J6PFN9</accession>
<feature type="compositionally biased region" description="Basic and acidic residues" evidence="1">
    <location>
        <begin position="80"/>
        <end position="93"/>
    </location>
</feature>
<gene>
    <name evidence="2" type="ORF">FOZ60_006439</name>
</gene>
<evidence type="ECO:0000313" key="3">
    <source>
        <dbReference type="Proteomes" id="UP000541610"/>
    </source>
</evidence>
<comment type="caution">
    <text evidence="2">The sequence shown here is derived from an EMBL/GenBank/DDBJ whole genome shotgun (WGS) entry which is preliminary data.</text>
</comment>
<dbReference type="AlphaFoldDB" id="A0A7J6PFN9"/>
<organism evidence="2 3">
    <name type="scientific">Perkinsus olseni</name>
    <name type="common">Perkinsus atlanticus</name>
    <dbReference type="NCBI Taxonomy" id="32597"/>
    <lineage>
        <taxon>Eukaryota</taxon>
        <taxon>Sar</taxon>
        <taxon>Alveolata</taxon>
        <taxon>Perkinsozoa</taxon>
        <taxon>Perkinsea</taxon>
        <taxon>Perkinsida</taxon>
        <taxon>Perkinsidae</taxon>
        <taxon>Perkinsus</taxon>
    </lineage>
</organism>
<feature type="compositionally biased region" description="Low complexity" evidence="1">
    <location>
        <begin position="1"/>
        <end position="25"/>
    </location>
</feature>
<evidence type="ECO:0000313" key="2">
    <source>
        <dbReference type="EMBL" id="KAF4694919.1"/>
    </source>
</evidence>
<feature type="region of interest" description="Disordered" evidence="1">
    <location>
        <begin position="1"/>
        <end position="58"/>
    </location>
</feature>
<sequence>MSLTSSSSSPLHASASPSSASTFSRASDDDQPSLGSESELEAGQSRILVSVIRKNRRKKSDLDTATFVLDSGDKLVIEVDRAPEGEAERNSSDKKKKKSKRPRASTGSVKEEKSSKRSSTTRTTQKSKTRWEKIANSLIRLSDGTSMICQELVEARLVIHREDPNLPAIRKNDFKIWTGQPLQTQIIDVLKRGLYRDISSWHCEFDKEGGRMLHASLAPASDVRILSTRQAGRRVPGTPEHPRIRAWHHHSCQAWSEALRVAALRRVHYVQ</sequence>
<dbReference type="EMBL" id="JABANP010000026">
    <property type="protein sequence ID" value="KAF4694919.1"/>
    <property type="molecule type" value="Genomic_DNA"/>
</dbReference>
<proteinExistence type="predicted"/>
<reference evidence="2 3" key="1">
    <citation type="submission" date="2020-04" db="EMBL/GenBank/DDBJ databases">
        <title>Perkinsus olseni comparative genomics.</title>
        <authorList>
            <person name="Bogema D.R."/>
        </authorList>
    </citation>
    <scope>NUCLEOTIDE SEQUENCE [LARGE SCALE GENOMIC DNA]</scope>
    <source>
        <strain evidence="2">00978-12</strain>
    </source>
</reference>